<reference evidence="2 3" key="1">
    <citation type="journal article" date="2022" name="Allergy">
        <title>Genome assembly and annotation of Periplaneta americana reveal a comprehensive cockroach allergen profile.</title>
        <authorList>
            <person name="Wang L."/>
            <person name="Xiong Q."/>
            <person name="Saelim N."/>
            <person name="Wang L."/>
            <person name="Nong W."/>
            <person name="Wan A.T."/>
            <person name="Shi M."/>
            <person name="Liu X."/>
            <person name="Cao Q."/>
            <person name="Hui J.H.L."/>
            <person name="Sookrung N."/>
            <person name="Leung T.F."/>
            <person name="Tungtrongchitr A."/>
            <person name="Tsui S.K.W."/>
        </authorList>
    </citation>
    <scope>NUCLEOTIDE SEQUENCE [LARGE SCALE GENOMIC DNA]</scope>
    <source>
        <strain evidence="2">PWHHKU_190912</strain>
    </source>
</reference>
<evidence type="ECO:0000313" key="2">
    <source>
        <dbReference type="EMBL" id="KAJ4446993.1"/>
    </source>
</evidence>
<name>A0ABQ8TL46_PERAM</name>
<proteinExistence type="predicted"/>
<dbReference type="Proteomes" id="UP001148838">
    <property type="component" value="Unassembled WGS sequence"/>
</dbReference>
<gene>
    <name evidence="2" type="ORF">ANN_08981</name>
</gene>
<sequence length="148" mass="16741">MSPGSSTKSYPAFARIGLRENPGKNHNQITLSQPGFEPGPSGFAARRADRYSTGHRGGNGQLIFFTEAKFDKSRLEKTGTRSNRDSRFQDFEVFRSQIELFNKAMKCKVECQPEELQCDLLFKQQRQLVLIFGNSFQKNVINISETGV</sequence>
<comment type="caution">
    <text evidence="2">The sequence shown here is derived from an EMBL/GenBank/DDBJ whole genome shotgun (WGS) entry which is preliminary data.</text>
</comment>
<feature type="region of interest" description="Disordered" evidence="1">
    <location>
        <begin position="18"/>
        <end position="55"/>
    </location>
</feature>
<organism evidence="2 3">
    <name type="scientific">Periplaneta americana</name>
    <name type="common">American cockroach</name>
    <name type="synonym">Blatta americana</name>
    <dbReference type="NCBI Taxonomy" id="6978"/>
    <lineage>
        <taxon>Eukaryota</taxon>
        <taxon>Metazoa</taxon>
        <taxon>Ecdysozoa</taxon>
        <taxon>Arthropoda</taxon>
        <taxon>Hexapoda</taxon>
        <taxon>Insecta</taxon>
        <taxon>Pterygota</taxon>
        <taxon>Neoptera</taxon>
        <taxon>Polyneoptera</taxon>
        <taxon>Dictyoptera</taxon>
        <taxon>Blattodea</taxon>
        <taxon>Blattoidea</taxon>
        <taxon>Blattidae</taxon>
        <taxon>Blattinae</taxon>
        <taxon>Periplaneta</taxon>
    </lineage>
</organism>
<evidence type="ECO:0000313" key="3">
    <source>
        <dbReference type="Proteomes" id="UP001148838"/>
    </source>
</evidence>
<dbReference type="EMBL" id="JAJSOF020000005">
    <property type="protein sequence ID" value="KAJ4446993.1"/>
    <property type="molecule type" value="Genomic_DNA"/>
</dbReference>
<evidence type="ECO:0000256" key="1">
    <source>
        <dbReference type="SAM" id="MobiDB-lite"/>
    </source>
</evidence>
<feature type="compositionally biased region" description="Polar residues" evidence="1">
    <location>
        <begin position="24"/>
        <end position="33"/>
    </location>
</feature>
<protein>
    <submittedName>
        <fullName evidence="2">Uncharacterized protein</fullName>
    </submittedName>
</protein>
<accession>A0ABQ8TL46</accession>
<keyword evidence="3" id="KW-1185">Reference proteome</keyword>